<dbReference type="CDD" id="cd00093">
    <property type="entry name" value="HTH_XRE"/>
    <property type="match status" value="1"/>
</dbReference>
<dbReference type="EMBL" id="PYMJ01000051">
    <property type="protein sequence ID" value="PSU44272.1"/>
    <property type="molecule type" value="Genomic_DNA"/>
</dbReference>
<dbReference type="SMART" id="SM00530">
    <property type="entry name" value="HTH_XRE"/>
    <property type="match status" value="1"/>
</dbReference>
<dbReference type="OrthoDB" id="5893746at2"/>
<dbReference type="Proteomes" id="UP000240987">
    <property type="component" value="Unassembled WGS sequence"/>
</dbReference>
<accession>A0A2T3J6V3</accession>
<dbReference type="SUPFAM" id="SSF47413">
    <property type="entry name" value="lambda repressor-like DNA-binding domains"/>
    <property type="match status" value="1"/>
</dbReference>
<proteinExistence type="predicted"/>
<evidence type="ECO:0000313" key="2">
    <source>
        <dbReference type="EMBL" id="PSU44272.1"/>
    </source>
</evidence>
<gene>
    <name evidence="2" type="ORF">C9J12_27360</name>
</gene>
<reference evidence="2 3" key="1">
    <citation type="submission" date="2018-01" db="EMBL/GenBank/DDBJ databases">
        <title>Whole genome sequencing of Histamine producing bacteria.</title>
        <authorList>
            <person name="Butler K."/>
        </authorList>
    </citation>
    <scope>NUCLEOTIDE SEQUENCE [LARGE SCALE GENOMIC DNA]</scope>
    <source>
        <strain evidence="2 3">JCM 12947</strain>
    </source>
</reference>
<name>A0A2T3J6V3_9GAMM</name>
<dbReference type="Gene3D" id="1.10.260.40">
    <property type="entry name" value="lambda repressor-like DNA-binding domains"/>
    <property type="match status" value="1"/>
</dbReference>
<evidence type="ECO:0000313" key="3">
    <source>
        <dbReference type="Proteomes" id="UP000240987"/>
    </source>
</evidence>
<dbReference type="GO" id="GO:0003677">
    <property type="term" value="F:DNA binding"/>
    <property type="evidence" value="ECO:0007669"/>
    <property type="project" value="InterPro"/>
</dbReference>
<keyword evidence="3" id="KW-1185">Reference proteome</keyword>
<organism evidence="2 3">
    <name type="scientific">Photobacterium frigidiphilum</name>
    <dbReference type="NCBI Taxonomy" id="264736"/>
    <lineage>
        <taxon>Bacteria</taxon>
        <taxon>Pseudomonadati</taxon>
        <taxon>Pseudomonadota</taxon>
        <taxon>Gammaproteobacteria</taxon>
        <taxon>Vibrionales</taxon>
        <taxon>Vibrionaceae</taxon>
        <taxon>Photobacterium</taxon>
    </lineage>
</organism>
<dbReference type="Pfam" id="PF01381">
    <property type="entry name" value="HTH_3"/>
    <property type="match status" value="1"/>
</dbReference>
<protein>
    <recommendedName>
        <fullName evidence="1">HTH cro/C1-type domain-containing protein</fullName>
    </recommendedName>
</protein>
<dbReference type="RefSeq" id="WP_107246083.1">
    <property type="nucleotide sequence ID" value="NZ_PYMJ01000051.1"/>
</dbReference>
<comment type="caution">
    <text evidence="2">The sequence shown here is derived from an EMBL/GenBank/DDBJ whole genome shotgun (WGS) entry which is preliminary data.</text>
</comment>
<dbReference type="PROSITE" id="PS50943">
    <property type="entry name" value="HTH_CROC1"/>
    <property type="match status" value="1"/>
</dbReference>
<dbReference type="InterPro" id="IPR010982">
    <property type="entry name" value="Lambda_DNA-bd_dom_sf"/>
</dbReference>
<dbReference type="InterPro" id="IPR001387">
    <property type="entry name" value="Cro/C1-type_HTH"/>
</dbReference>
<feature type="domain" description="HTH cro/C1-type" evidence="1">
    <location>
        <begin position="8"/>
        <end position="61"/>
    </location>
</feature>
<sequence>MSPIEKRISDIVKNSDLSHSEIARRTGISRSAVGRWEKDGEISVDNLPKLCSVLGVDIQYVIFGGSLSEEILPLQLKILNAIFTVTDIDKLKRVFKLLTDK</sequence>
<evidence type="ECO:0000259" key="1">
    <source>
        <dbReference type="PROSITE" id="PS50943"/>
    </source>
</evidence>
<dbReference type="AlphaFoldDB" id="A0A2T3J6V3"/>